<reference evidence="1" key="2">
    <citation type="journal article" date="2015" name="Data Brief">
        <title>Shoot transcriptome of the giant reed, Arundo donax.</title>
        <authorList>
            <person name="Barrero R.A."/>
            <person name="Guerrero F.D."/>
            <person name="Moolhuijzen P."/>
            <person name="Goolsby J.A."/>
            <person name="Tidwell J."/>
            <person name="Bellgard S.E."/>
            <person name="Bellgard M.I."/>
        </authorList>
    </citation>
    <scope>NUCLEOTIDE SEQUENCE</scope>
    <source>
        <tissue evidence="1">Shoot tissue taken approximately 20 cm above the soil surface</tissue>
    </source>
</reference>
<proteinExistence type="predicted"/>
<dbReference type="AlphaFoldDB" id="A0A0A9G042"/>
<reference evidence="1" key="1">
    <citation type="submission" date="2014-09" db="EMBL/GenBank/DDBJ databases">
        <authorList>
            <person name="Magalhaes I.L.F."/>
            <person name="Oliveira U."/>
            <person name="Santos F.R."/>
            <person name="Vidigal T.H.D.A."/>
            <person name="Brescovit A.D."/>
            <person name="Santos A.J."/>
        </authorList>
    </citation>
    <scope>NUCLEOTIDE SEQUENCE</scope>
    <source>
        <tissue evidence="1">Shoot tissue taken approximately 20 cm above the soil surface</tissue>
    </source>
</reference>
<protein>
    <submittedName>
        <fullName evidence="1">Uncharacterized protein</fullName>
    </submittedName>
</protein>
<sequence length="38" mass="4420">MEIFRSIAIAARIIVSTGEWIQFAERASRQPDSWWLAI</sequence>
<organism evidence="1">
    <name type="scientific">Arundo donax</name>
    <name type="common">Giant reed</name>
    <name type="synonym">Donax arundinaceus</name>
    <dbReference type="NCBI Taxonomy" id="35708"/>
    <lineage>
        <taxon>Eukaryota</taxon>
        <taxon>Viridiplantae</taxon>
        <taxon>Streptophyta</taxon>
        <taxon>Embryophyta</taxon>
        <taxon>Tracheophyta</taxon>
        <taxon>Spermatophyta</taxon>
        <taxon>Magnoliopsida</taxon>
        <taxon>Liliopsida</taxon>
        <taxon>Poales</taxon>
        <taxon>Poaceae</taxon>
        <taxon>PACMAD clade</taxon>
        <taxon>Arundinoideae</taxon>
        <taxon>Arundineae</taxon>
        <taxon>Arundo</taxon>
    </lineage>
</organism>
<evidence type="ECO:0000313" key="1">
    <source>
        <dbReference type="EMBL" id="JAE17887.1"/>
    </source>
</evidence>
<accession>A0A0A9G042</accession>
<dbReference type="EMBL" id="GBRH01180009">
    <property type="protein sequence ID" value="JAE17887.1"/>
    <property type="molecule type" value="Transcribed_RNA"/>
</dbReference>
<name>A0A0A9G042_ARUDO</name>